<dbReference type="EMBL" id="JACIIX010000006">
    <property type="protein sequence ID" value="MBB6210549.1"/>
    <property type="molecule type" value="Genomic_DNA"/>
</dbReference>
<gene>
    <name evidence="3" type="ORF">FHS48_001965</name>
</gene>
<dbReference type="PANTHER" id="PTHR48081">
    <property type="entry name" value="AB HYDROLASE SUPERFAMILY PROTEIN C4A8.06C"/>
    <property type="match status" value="1"/>
</dbReference>
<evidence type="ECO:0000313" key="3">
    <source>
        <dbReference type="EMBL" id="MBB6210549.1"/>
    </source>
</evidence>
<name>A0A7W9ZI58_NOVIT</name>
<dbReference type="RefSeq" id="WP_184263377.1">
    <property type="nucleotide sequence ID" value="NZ_JACIIX010000006.1"/>
</dbReference>
<proteinExistence type="predicted"/>
<sequence length="305" mass="32490">MQRRHFLRGLGISVLSAGGLWPTIACAAGRGEEIRLWQDEISGGGGPLGGPVVSAKGAWTSIRQPVLRVLSPSRPNGQAVLIAAGGGYTRIEVGKEAEPAARWLTARGYTAYILIYRLPGEGWADGPVAPLQDALRALQVIRQRQAQVSVLGFSAGGHLLGVAAFRPGFQVRSPRSGIAMDRSPVSGAALIYPVVSLLPPNTHTSTYRQIIGRGGRREEAEQWSLQTHVTGQAPPLFLVQAEDDAVVAPESSRLLSAAYQVAGVPVEMIRYPTGGHGFAMGRAGDRTQDWPQAYAHWLEGLPGAR</sequence>
<keyword evidence="4" id="KW-1185">Reference proteome</keyword>
<dbReference type="GO" id="GO:0016787">
    <property type="term" value="F:hydrolase activity"/>
    <property type="evidence" value="ECO:0007669"/>
    <property type="project" value="UniProtKB-KW"/>
</dbReference>
<evidence type="ECO:0000313" key="4">
    <source>
        <dbReference type="Proteomes" id="UP000544872"/>
    </source>
</evidence>
<comment type="caution">
    <text evidence="3">The sequence shown here is derived from an EMBL/GenBank/DDBJ whole genome shotgun (WGS) entry which is preliminary data.</text>
</comment>
<accession>A0A7W9ZI58</accession>
<dbReference type="AlphaFoldDB" id="A0A7W9ZI58"/>
<dbReference type="SUPFAM" id="SSF53474">
    <property type="entry name" value="alpha/beta-Hydrolases"/>
    <property type="match status" value="1"/>
</dbReference>
<dbReference type="PANTHER" id="PTHR48081:SF6">
    <property type="entry name" value="PEPTIDASE S9 PROLYL OLIGOPEPTIDASE CATALYTIC DOMAIN-CONTAINING PROTEIN"/>
    <property type="match status" value="1"/>
</dbReference>
<dbReference type="Proteomes" id="UP000544872">
    <property type="component" value="Unassembled WGS sequence"/>
</dbReference>
<dbReference type="Gene3D" id="3.40.50.1820">
    <property type="entry name" value="alpha/beta hydrolase"/>
    <property type="match status" value="1"/>
</dbReference>
<dbReference type="InterPro" id="IPR029058">
    <property type="entry name" value="AB_hydrolase_fold"/>
</dbReference>
<dbReference type="InterPro" id="IPR050300">
    <property type="entry name" value="GDXG_lipolytic_enzyme"/>
</dbReference>
<organism evidence="3 4">
    <name type="scientific">Novispirillum itersonii</name>
    <name type="common">Aquaspirillum itersonii</name>
    <dbReference type="NCBI Taxonomy" id="189"/>
    <lineage>
        <taxon>Bacteria</taxon>
        <taxon>Pseudomonadati</taxon>
        <taxon>Pseudomonadota</taxon>
        <taxon>Alphaproteobacteria</taxon>
        <taxon>Rhodospirillales</taxon>
        <taxon>Novispirillaceae</taxon>
        <taxon>Novispirillum</taxon>
    </lineage>
</organism>
<dbReference type="InterPro" id="IPR049492">
    <property type="entry name" value="BD-FAE-like_dom"/>
</dbReference>
<keyword evidence="1" id="KW-0378">Hydrolase</keyword>
<dbReference type="Pfam" id="PF20434">
    <property type="entry name" value="BD-FAE"/>
    <property type="match status" value="1"/>
</dbReference>
<reference evidence="3 4" key="1">
    <citation type="submission" date="2020-08" db="EMBL/GenBank/DDBJ databases">
        <title>Genomic Encyclopedia of Type Strains, Phase IV (KMG-IV): sequencing the most valuable type-strain genomes for metagenomic binning, comparative biology and taxonomic classification.</title>
        <authorList>
            <person name="Goeker M."/>
        </authorList>
    </citation>
    <scope>NUCLEOTIDE SEQUENCE [LARGE SCALE GENOMIC DNA]</scope>
    <source>
        <strain evidence="3 4">DSM 11590</strain>
    </source>
</reference>
<feature type="domain" description="BD-FAE-like" evidence="2">
    <location>
        <begin position="78"/>
        <end position="257"/>
    </location>
</feature>
<evidence type="ECO:0000259" key="2">
    <source>
        <dbReference type="Pfam" id="PF20434"/>
    </source>
</evidence>
<evidence type="ECO:0000256" key="1">
    <source>
        <dbReference type="ARBA" id="ARBA00022801"/>
    </source>
</evidence>
<protein>
    <submittedName>
        <fullName evidence="3">Acetyl esterase/lipase</fullName>
    </submittedName>
</protein>